<dbReference type="InterPro" id="IPR044298">
    <property type="entry name" value="MIG/MutY"/>
</dbReference>
<evidence type="ECO:0000259" key="13">
    <source>
        <dbReference type="SMART" id="SM00478"/>
    </source>
</evidence>
<dbReference type="EC" id="3.2.2.31" evidence="4"/>
<keyword evidence="6" id="KW-0479">Metal-binding</keyword>
<dbReference type="SMART" id="SM00478">
    <property type="entry name" value="ENDO3c"/>
    <property type="match status" value="1"/>
</dbReference>
<evidence type="ECO:0000313" key="14">
    <source>
        <dbReference type="EMBL" id="QFG02743.1"/>
    </source>
</evidence>
<dbReference type="PIRSF" id="PIRSF001435">
    <property type="entry name" value="Nth"/>
    <property type="match status" value="1"/>
</dbReference>
<evidence type="ECO:0000256" key="7">
    <source>
        <dbReference type="ARBA" id="ARBA00022763"/>
    </source>
</evidence>
<dbReference type="Pfam" id="PF00730">
    <property type="entry name" value="HhH-GPD"/>
    <property type="match status" value="1"/>
</dbReference>
<evidence type="ECO:0000256" key="8">
    <source>
        <dbReference type="ARBA" id="ARBA00022801"/>
    </source>
</evidence>
<evidence type="ECO:0000256" key="5">
    <source>
        <dbReference type="ARBA" id="ARBA00022023"/>
    </source>
</evidence>
<evidence type="ECO:0000256" key="1">
    <source>
        <dbReference type="ARBA" id="ARBA00000843"/>
    </source>
</evidence>
<keyword evidence="8" id="KW-0378">Hydrolase</keyword>
<dbReference type="CDD" id="cd00056">
    <property type="entry name" value="ENDO3c"/>
    <property type="match status" value="1"/>
</dbReference>
<evidence type="ECO:0000256" key="9">
    <source>
        <dbReference type="ARBA" id="ARBA00023004"/>
    </source>
</evidence>
<organism evidence="14 15">
    <name type="scientific">Tepidiforma bonchosmolovskayae</name>
    <dbReference type="NCBI Taxonomy" id="2601677"/>
    <lineage>
        <taxon>Bacteria</taxon>
        <taxon>Bacillati</taxon>
        <taxon>Chloroflexota</taxon>
        <taxon>Tepidiformia</taxon>
        <taxon>Tepidiformales</taxon>
        <taxon>Tepidiformaceae</taxon>
        <taxon>Tepidiforma</taxon>
    </lineage>
</organism>
<dbReference type="InterPro" id="IPR023170">
    <property type="entry name" value="HhH_base_excis_C"/>
</dbReference>
<dbReference type="InterPro" id="IPR000445">
    <property type="entry name" value="HhH_motif"/>
</dbReference>
<evidence type="ECO:0000256" key="10">
    <source>
        <dbReference type="ARBA" id="ARBA00023014"/>
    </source>
</evidence>
<keyword evidence="10" id="KW-0411">Iron-sulfur</keyword>
<evidence type="ECO:0000313" key="15">
    <source>
        <dbReference type="Proteomes" id="UP000326331"/>
    </source>
</evidence>
<evidence type="ECO:0000256" key="11">
    <source>
        <dbReference type="ARBA" id="ARBA00023204"/>
    </source>
</evidence>
<dbReference type="SUPFAM" id="SSF48150">
    <property type="entry name" value="DNA-glycosylase"/>
    <property type="match status" value="1"/>
</dbReference>
<dbReference type="PANTHER" id="PTHR42944:SF1">
    <property type="entry name" value="ADENINE DNA GLYCOSYLASE"/>
    <property type="match status" value="1"/>
</dbReference>
<comment type="catalytic activity">
    <reaction evidence="1">
        <text>Hydrolyzes free adenine bases from 7,8-dihydro-8-oxoguanine:adenine mismatched double-stranded DNA, leaving an apurinic site.</text>
        <dbReference type="EC" id="3.2.2.31"/>
    </reaction>
</comment>
<accession>A0ABX6C0H9</accession>
<dbReference type="Gene3D" id="1.10.1670.10">
    <property type="entry name" value="Helix-hairpin-Helix base-excision DNA repair enzymes (C-terminal)"/>
    <property type="match status" value="1"/>
</dbReference>
<evidence type="ECO:0000256" key="3">
    <source>
        <dbReference type="ARBA" id="ARBA00008343"/>
    </source>
</evidence>
<keyword evidence="12" id="KW-0326">Glycosidase</keyword>
<evidence type="ECO:0000256" key="12">
    <source>
        <dbReference type="ARBA" id="ARBA00023295"/>
    </source>
</evidence>
<dbReference type="Pfam" id="PF00633">
    <property type="entry name" value="HHH"/>
    <property type="match status" value="1"/>
</dbReference>
<evidence type="ECO:0000256" key="2">
    <source>
        <dbReference type="ARBA" id="ARBA00001966"/>
    </source>
</evidence>
<evidence type="ECO:0000256" key="6">
    <source>
        <dbReference type="ARBA" id="ARBA00022723"/>
    </source>
</evidence>
<dbReference type="InterPro" id="IPR011257">
    <property type="entry name" value="DNA_glycosylase"/>
</dbReference>
<dbReference type="Gene3D" id="1.10.340.30">
    <property type="entry name" value="Hypothetical protein, domain 2"/>
    <property type="match status" value="1"/>
</dbReference>
<dbReference type="Proteomes" id="UP000326331">
    <property type="component" value="Chromosome"/>
</dbReference>
<proteinExistence type="inferred from homology"/>
<name>A0ABX6C0H9_9CHLR</name>
<comment type="cofactor">
    <cofactor evidence="2">
        <name>[4Fe-4S] cluster</name>
        <dbReference type="ChEBI" id="CHEBI:49883"/>
    </cofactor>
</comment>
<dbReference type="PANTHER" id="PTHR42944">
    <property type="entry name" value="ADENINE DNA GLYCOSYLASE"/>
    <property type="match status" value="1"/>
</dbReference>
<keyword evidence="7" id="KW-0227">DNA damage</keyword>
<dbReference type="EMBL" id="CP042829">
    <property type="protein sequence ID" value="QFG02743.1"/>
    <property type="molecule type" value="Genomic_DNA"/>
</dbReference>
<keyword evidence="11" id="KW-0234">DNA repair</keyword>
<gene>
    <name evidence="14" type="ORF">Tbon_05375</name>
</gene>
<sequence>MKRPRKHWSLRETGRPLPPRDAIEDFQTRILAWAQEHGRDFPWRHVTDPYRVAITELLLQQTSATAVAKCWHDFFEHFPTPSALASASDDEIASAIGHLGLHQQRTRRIRALARWMAEHGNSLPTTREELEAVPGVGQYVASAVLAVCAGQPEPLLDVNMTRVIERYFGERTLADIRDDPWLQETARAAAPGARLGWAVLDFAASICRARAPRCSQCPIVMSCSSTSLPYES</sequence>
<keyword evidence="9" id="KW-0408">Iron</keyword>
<feature type="domain" description="HhH-GPD" evidence="13">
    <location>
        <begin position="58"/>
        <end position="205"/>
    </location>
</feature>
<comment type="similarity">
    <text evidence="3">Belongs to the Nth/MutY family.</text>
</comment>
<reference evidence="14 15" key="1">
    <citation type="submission" date="2019-10" db="EMBL/GenBank/DDBJ databases">
        <title>Thermopilla bonchosmolovskayae gen. nov., sp. nov., a moderately thermophilic Chloroflexi bacterium from a Chukotka hot spring (Arctic, Russia), representing a novel classis Thermopillaia, which include previously uncultivated lineage OLB14.</title>
        <authorList>
            <person name="Kochetkova T.V."/>
            <person name="Zayulina K.S."/>
            <person name="Zhigarkov V.S."/>
            <person name="Minaev N.V."/>
            <person name="Novikov A."/>
            <person name="Toshchakov S.V."/>
            <person name="Elcheninov A.G."/>
            <person name="Kublanov I.V."/>
        </authorList>
    </citation>
    <scope>NUCLEOTIDE SEQUENCE [LARGE SCALE GENOMIC DNA]</scope>
    <source>
        <strain evidence="14 15">3753O</strain>
    </source>
</reference>
<protein>
    <recommendedName>
        <fullName evidence="5">Adenine DNA glycosylase</fullName>
        <ecNumber evidence="4">3.2.2.31</ecNumber>
    </recommendedName>
</protein>
<dbReference type="RefSeq" id="WP_158066667.1">
    <property type="nucleotide sequence ID" value="NZ_CP042829.1"/>
</dbReference>
<evidence type="ECO:0000256" key="4">
    <source>
        <dbReference type="ARBA" id="ARBA00012045"/>
    </source>
</evidence>
<dbReference type="InterPro" id="IPR003265">
    <property type="entry name" value="HhH-GPD_domain"/>
</dbReference>
<keyword evidence="15" id="KW-1185">Reference proteome</keyword>